<proteinExistence type="predicted"/>
<dbReference type="Proteomes" id="UP000603369">
    <property type="component" value="Unassembled WGS sequence"/>
</dbReference>
<name>A0A8I1HXV7_9CORY</name>
<dbReference type="AlphaFoldDB" id="A0A8I1HXV7"/>
<sequence>MFLTGKLNSEATTRGKNAAANAMTAPAEETTAFRMASMDKLFSTCGFDFADMEELIAELPTDHDMWEAPGFDRVLFHADPSGMAVTAMEYEGEWAAVPSYRGGEEAPGTIYRATPYIGIVETGDLRFAALADAPFALPAGNPVGGEKLQEQVRPAVVALKYEVGEPEEFSLTSPATERLYRNFKPSMLNPQVEVAGTIGGVAKHSNELGMGEFWVCDLDGLPLIVNEKLEVGQGIRAHGIALCATEFWDE</sequence>
<comment type="caution">
    <text evidence="1">The sequence shown here is derived from an EMBL/GenBank/DDBJ whole genome shotgun (WGS) entry which is preliminary data.</text>
</comment>
<dbReference type="EMBL" id="JAEHFL010000009">
    <property type="protein sequence ID" value="MBK3428267.1"/>
    <property type="molecule type" value="Genomic_DNA"/>
</dbReference>
<protein>
    <submittedName>
        <fullName evidence="1">Uncharacterized protein</fullName>
    </submittedName>
</protein>
<evidence type="ECO:0000313" key="2">
    <source>
        <dbReference type="Proteomes" id="UP000603369"/>
    </source>
</evidence>
<accession>A0A8I1HXV7</accession>
<evidence type="ECO:0000313" key="1">
    <source>
        <dbReference type="EMBL" id="MBK3428267.1"/>
    </source>
</evidence>
<keyword evidence="2" id="KW-1185">Reference proteome</keyword>
<reference evidence="1 2" key="1">
    <citation type="submission" date="2020-12" db="EMBL/GenBank/DDBJ databases">
        <title>Draft genome sequence of the commensal strain Corynebacterium tuberculostearicum MFP09/CIP 102622 isolated from human skin.</title>
        <authorList>
            <person name="Boukerb A.M."/>
            <person name="Janvier X."/>
            <person name="Feuilloley M.G.J."/>
            <person name="Groboillot A."/>
        </authorList>
    </citation>
    <scope>NUCLEOTIDE SEQUENCE [LARGE SCALE GENOMIC DNA]</scope>
    <source>
        <strain evidence="1 2">CIP 102622</strain>
    </source>
</reference>
<organism evidence="1 2">
    <name type="scientific">Corynebacterium tuberculostearicum</name>
    <dbReference type="NCBI Taxonomy" id="38304"/>
    <lineage>
        <taxon>Bacteria</taxon>
        <taxon>Bacillati</taxon>
        <taxon>Actinomycetota</taxon>
        <taxon>Actinomycetes</taxon>
        <taxon>Mycobacteriales</taxon>
        <taxon>Corynebacteriaceae</taxon>
        <taxon>Corynebacterium</taxon>
    </lineage>
</organism>
<gene>
    <name evidence="1" type="ORF">JDP02_07030</name>
</gene>